<evidence type="ECO:0000313" key="9">
    <source>
        <dbReference type="Proteomes" id="UP000244069"/>
    </source>
</evidence>
<evidence type="ECO:0000256" key="1">
    <source>
        <dbReference type="ARBA" id="ARBA00001946"/>
    </source>
</evidence>
<dbReference type="EMBL" id="QBKN01000036">
    <property type="protein sequence ID" value="PTX39794.1"/>
    <property type="molecule type" value="Genomic_DNA"/>
</dbReference>
<evidence type="ECO:0000256" key="3">
    <source>
        <dbReference type="ARBA" id="ARBA00022723"/>
    </source>
</evidence>
<dbReference type="InterPro" id="IPR015813">
    <property type="entry name" value="Pyrv/PenolPyrv_kinase-like_dom"/>
</dbReference>
<dbReference type="Pfam" id="PF03328">
    <property type="entry name" value="HpcH_HpaI"/>
    <property type="match status" value="1"/>
</dbReference>
<keyword evidence="4 6" id="KW-0460">Magnesium</keyword>
<dbReference type="Gene3D" id="3.20.20.60">
    <property type="entry name" value="Phosphoenolpyruvate-binding domains"/>
    <property type="match status" value="1"/>
</dbReference>
<feature type="domain" description="HpcH/HpaI aldolase/citrate lyase" evidence="7">
    <location>
        <begin position="11"/>
        <end position="238"/>
    </location>
</feature>
<dbReference type="OrthoDB" id="9800547at2"/>
<evidence type="ECO:0000256" key="4">
    <source>
        <dbReference type="ARBA" id="ARBA00022842"/>
    </source>
</evidence>
<dbReference type="PIRSF" id="PIRSF015582">
    <property type="entry name" value="Cit_lyase_B"/>
    <property type="match status" value="1"/>
</dbReference>
<organism evidence="8 9">
    <name type="scientific">Allosediminivita pacifica</name>
    <dbReference type="NCBI Taxonomy" id="1267769"/>
    <lineage>
        <taxon>Bacteria</taxon>
        <taxon>Pseudomonadati</taxon>
        <taxon>Pseudomonadota</taxon>
        <taxon>Alphaproteobacteria</taxon>
        <taxon>Rhodobacterales</taxon>
        <taxon>Paracoccaceae</taxon>
        <taxon>Allosediminivita</taxon>
    </lineage>
</organism>
<proteinExistence type="inferred from homology"/>
<dbReference type="PANTHER" id="PTHR32308:SF0">
    <property type="entry name" value="HPCH_HPAI ALDOLASE_CITRATE LYASE DOMAIN-CONTAINING PROTEIN"/>
    <property type="match status" value="1"/>
</dbReference>
<evidence type="ECO:0000259" key="7">
    <source>
        <dbReference type="Pfam" id="PF03328"/>
    </source>
</evidence>
<keyword evidence="3 6" id="KW-0479">Metal-binding</keyword>
<feature type="binding site" evidence="5">
    <location>
        <position position="137"/>
    </location>
    <ligand>
        <name>substrate</name>
    </ligand>
</feature>
<dbReference type="GO" id="GO:0000287">
    <property type="term" value="F:magnesium ion binding"/>
    <property type="evidence" value="ECO:0007669"/>
    <property type="project" value="TreeGrafter"/>
</dbReference>
<feature type="binding site" evidence="6">
    <location>
        <position position="137"/>
    </location>
    <ligand>
        <name>Mg(2+)</name>
        <dbReference type="ChEBI" id="CHEBI:18420"/>
    </ligand>
</feature>
<dbReference type="GO" id="GO:0006107">
    <property type="term" value="P:oxaloacetate metabolic process"/>
    <property type="evidence" value="ECO:0007669"/>
    <property type="project" value="TreeGrafter"/>
</dbReference>
<evidence type="ECO:0000256" key="5">
    <source>
        <dbReference type="PIRSR" id="PIRSR015582-1"/>
    </source>
</evidence>
<comment type="similarity">
    <text evidence="2">Belongs to the HpcH/HpaI aldolase family.</text>
</comment>
<gene>
    <name evidence="8" type="ORF">C8N44_13637</name>
</gene>
<accession>A0A2T6A7J2</accession>
<dbReference type="SUPFAM" id="SSF51621">
    <property type="entry name" value="Phosphoenolpyruvate/pyruvate domain"/>
    <property type="match status" value="1"/>
</dbReference>
<dbReference type="PANTHER" id="PTHR32308">
    <property type="entry name" value="LYASE BETA SUBUNIT, PUTATIVE (AFU_ORTHOLOGUE AFUA_4G13030)-RELATED"/>
    <property type="match status" value="1"/>
</dbReference>
<dbReference type="InterPro" id="IPR005000">
    <property type="entry name" value="Aldolase/citrate-lyase_domain"/>
</dbReference>
<dbReference type="Proteomes" id="UP000244069">
    <property type="component" value="Unassembled WGS sequence"/>
</dbReference>
<dbReference type="RefSeq" id="WP_107978627.1">
    <property type="nucleotide sequence ID" value="NZ_BMEZ01000035.1"/>
</dbReference>
<sequence length="301" mass="32512">MPASRTTKPIRSILFVPADSPRKIEKAFGTEADAIVLDLEDSVMPSRKSEARQQLAELLSHSPQAYGGQLWVRINPLPSGMALEDLCAVVTPHLAGVLLPKCTGPWDVRTASDYLDALTTKAGMTDDGIGIMAVVTETAAAPFALGEYHKYDLPRLWGLTWGAEDLSSAIGAATNKTPQGEWALTYRMVRSQCLLAAKACGVNAIETLYVDFRDPEGLYGSSLEARREGFTGRFAIHPAQVAPINEAFMPAEAEVDRARRIIAAFDEAGDAGTIAIDGEMLDIPHLNQARHVLKIHEAFAA</sequence>
<dbReference type="InterPro" id="IPR011206">
    <property type="entry name" value="Citrate_lyase_beta/mcl1/mcl2"/>
</dbReference>
<dbReference type="InterPro" id="IPR040442">
    <property type="entry name" value="Pyrv_kinase-like_dom_sf"/>
</dbReference>
<feature type="binding site" evidence="6">
    <location>
        <position position="165"/>
    </location>
    <ligand>
        <name>Mg(2+)</name>
        <dbReference type="ChEBI" id="CHEBI:18420"/>
    </ligand>
</feature>
<keyword evidence="9" id="KW-1185">Reference proteome</keyword>
<feature type="binding site" evidence="5">
    <location>
        <position position="73"/>
    </location>
    <ligand>
        <name>substrate</name>
    </ligand>
</feature>
<reference evidence="8 9" key="1">
    <citation type="submission" date="2018-04" db="EMBL/GenBank/DDBJ databases">
        <title>Genomic Encyclopedia of Archaeal and Bacterial Type Strains, Phase II (KMG-II): from individual species to whole genera.</title>
        <authorList>
            <person name="Goeker M."/>
        </authorList>
    </citation>
    <scope>NUCLEOTIDE SEQUENCE [LARGE SCALE GENOMIC DNA]</scope>
    <source>
        <strain evidence="8 9">DSM 29329</strain>
    </source>
</reference>
<comment type="caution">
    <text evidence="8">The sequence shown here is derived from an EMBL/GenBank/DDBJ whole genome shotgun (WGS) entry which is preliminary data.</text>
</comment>
<dbReference type="AlphaFoldDB" id="A0A2T6A7J2"/>
<comment type="cofactor">
    <cofactor evidence="1">
        <name>Mg(2+)</name>
        <dbReference type="ChEBI" id="CHEBI:18420"/>
    </cofactor>
</comment>
<evidence type="ECO:0000256" key="2">
    <source>
        <dbReference type="ARBA" id="ARBA00005568"/>
    </source>
</evidence>
<dbReference type="GO" id="GO:0016829">
    <property type="term" value="F:lyase activity"/>
    <property type="evidence" value="ECO:0007669"/>
    <property type="project" value="UniProtKB-KW"/>
</dbReference>
<evidence type="ECO:0000256" key="6">
    <source>
        <dbReference type="PIRSR" id="PIRSR015582-2"/>
    </source>
</evidence>
<protein>
    <submittedName>
        <fullName evidence="8">Citrate lyase subunit beta/citryl-CoA lyase</fullName>
    </submittedName>
</protein>
<evidence type="ECO:0000313" key="8">
    <source>
        <dbReference type="EMBL" id="PTX39794.1"/>
    </source>
</evidence>
<keyword evidence="8" id="KW-0456">Lyase</keyword>
<name>A0A2T6A7J2_9RHOB</name>